<accession>A0A3B0AQE9</accession>
<protein>
    <recommendedName>
        <fullName evidence="1">GFO/IDH/MocA-like oxidoreductase domain-containing protein</fullName>
    </recommendedName>
</protein>
<name>A0A3B0AQE9_9BACL</name>
<evidence type="ECO:0000259" key="1">
    <source>
        <dbReference type="Pfam" id="PF22725"/>
    </source>
</evidence>
<reference evidence="2 3" key="1">
    <citation type="journal article" date="2007" name="Int. J. Syst. Evol. Microbiol.">
        <title>Paenibacillus ginsengarvi sp. nov., isolated from soil from ginseng cultivation.</title>
        <authorList>
            <person name="Yoon M.H."/>
            <person name="Ten L.N."/>
            <person name="Im W.T."/>
        </authorList>
    </citation>
    <scope>NUCLEOTIDE SEQUENCE [LARGE SCALE GENOMIC DNA]</scope>
    <source>
        <strain evidence="2 3">KCTC 13059</strain>
    </source>
</reference>
<dbReference type="Pfam" id="PF22725">
    <property type="entry name" value="GFO_IDH_MocA_C3"/>
    <property type="match status" value="1"/>
</dbReference>
<dbReference type="EMBL" id="RBAH01000052">
    <property type="protein sequence ID" value="RKN61387.1"/>
    <property type="molecule type" value="Genomic_DNA"/>
</dbReference>
<feature type="domain" description="GFO/IDH/MocA-like oxidoreductase" evidence="1">
    <location>
        <begin position="9"/>
        <end position="103"/>
    </location>
</feature>
<sequence>MVQVSITASHFSRRWDWQTLKSRNGGSLLNTGSHFIDLSLQWLGVETLPNVLCRMDSVNSFGDAEDYCKIILSSPGKLFDIEISNCNAYAGPTYLIQGKHGSLKGNNSGLEWKYFKPEEAPHHELELAPLSNAGGMPIYCREELTPEAGNREKARLIPLLPPLSITCCMTR</sequence>
<dbReference type="AlphaFoldDB" id="A0A3B0AQE9"/>
<dbReference type="Gene3D" id="3.30.360.10">
    <property type="entry name" value="Dihydrodipicolinate Reductase, domain 2"/>
    <property type="match status" value="1"/>
</dbReference>
<keyword evidence="3" id="KW-1185">Reference proteome</keyword>
<dbReference type="SUPFAM" id="SSF55347">
    <property type="entry name" value="Glyceraldehyde-3-phosphate dehydrogenase-like, C-terminal domain"/>
    <property type="match status" value="1"/>
</dbReference>
<organism evidence="2 3">
    <name type="scientific">Paenibacillus ginsengarvi</name>
    <dbReference type="NCBI Taxonomy" id="400777"/>
    <lineage>
        <taxon>Bacteria</taxon>
        <taxon>Bacillati</taxon>
        <taxon>Bacillota</taxon>
        <taxon>Bacilli</taxon>
        <taxon>Bacillales</taxon>
        <taxon>Paenibacillaceae</taxon>
        <taxon>Paenibacillus</taxon>
    </lineage>
</organism>
<proteinExistence type="predicted"/>
<evidence type="ECO:0000313" key="3">
    <source>
        <dbReference type="Proteomes" id="UP000282311"/>
    </source>
</evidence>
<comment type="caution">
    <text evidence="2">The sequence shown here is derived from an EMBL/GenBank/DDBJ whole genome shotgun (WGS) entry which is preliminary data.</text>
</comment>
<gene>
    <name evidence="2" type="ORF">D7M11_35355</name>
</gene>
<dbReference type="InterPro" id="IPR055170">
    <property type="entry name" value="GFO_IDH_MocA-like_dom"/>
</dbReference>
<evidence type="ECO:0000313" key="2">
    <source>
        <dbReference type="EMBL" id="RKN61387.1"/>
    </source>
</evidence>
<dbReference type="Proteomes" id="UP000282311">
    <property type="component" value="Unassembled WGS sequence"/>
</dbReference>